<proteinExistence type="predicted"/>
<name>A0A450S2C7_9GAMM</name>
<dbReference type="EMBL" id="CAADFL010000040">
    <property type="protein sequence ID" value="VFK07434.1"/>
    <property type="molecule type" value="Genomic_DNA"/>
</dbReference>
<evidence type="ECO:0000313" key="1">
    <source>
        <dbReference type="EMBL" id="VFJ45800.1"/>
    </source>
</evidence>
<sequence>MTDGSHVLVWENVKWDSKEEGRPHEVYGLALPESALRIGKTKILGNRCVCRSLPPISLGAKR</sequence>
<dbReference type="AlphaFoldDB" id="A0A450S2C7"/>
<dbReference type="EMBL" id="CAADEZ010000029">
    <property type="protein sequence ID" value="VFJ45800.1"/>
    <property type="molecule type" value="Genomic_DNA"/>
</dbReference>
<protein>
    <submittedName>
        <fullName evidence="1">Uncharacterized protein</fullName>
    </submittedName>
</protein>
<accession>A0A450S2C7</accession>
<evidence type="ECO:0000313" key="3">
    <source>
        <dbReference type="EMBL" id="VFK07434.1"/>
    </source>
</evidence>
<reference evidence="1" key="1">
    <citation type="submission" date="2019-02" db="EMBL/GenBank/DDBJ databases">
        <authorList>
            <person name="Gruber-Vodicka R. H."/>
            <person name="Seah K. B. B."/>
        </authorList>
    </citation>
    <scope>NUCLEOTIDE SEQUENCE</scope>
    <source>
        <strain evidence="1">BECK_BZ163</strain>
        <strain evidence="3">BECK_BZ164</strain>
        <strain evidence="2">BECK_BZ165</strain>
    </source>
</reference>
<evidence type="ECO:0000313" key="2">
    <source>
        <dbReference type="EMBL" id="VFJ45982.1"/>
    </source>
</evidence>
<gene>
    <name evidence="1" type="ORF">BECKFM1743A_GA0114220_1002918</name>
    <name evidence="3" type="ORF">BECKFM1743B_GA0114221_1004018</name>
    <name evidence="2" type="ORF">BECKFM1743C_GA0114222_1003218</name>
</gene>
<dbReference type="EMBL" id="CAADFA010000032">
    <property type="protein sequence ID" value="VFJ45982.1"/>
    <property type="molecule type" value="Genomic_DNA"/>
</dbReference>
<organism evidence="1">
    <name type="scientific">Candidatus Kentrum sp. FM</name>
    <dbReference type="NCBI Taxonomy" id="2126340"/>
    <lineage>
        <taxon>Bacteria</taxon>
        <taxon>Pseudomonadati</taxon>
        <taxon>Pseudomonadota</taxon>
        <taxon>Gammaproteobacteria</taxon>
        <taxon>Candidatus Kentrum</taxon>
    </lineage>
</organism>